<proteinExistence type="predicted"/>
<gene>
    <name evidence="1" type="ORF">ALO79_100799</name>
</gene>
<organism evidence="1 2">
    <name type="scientific">Pseudomonas syringae pv. castaneae</name>
    <dbReference type="NCBI Taxonomy" id="264450"/>
    <lineage>
        <taxon>Bacteria</taxon>
        <taxon>Pseudomonadati</taxon>
        <taxon>Pseudomonadota</taxon>
        <taxon>Gammaproteobacteria</taxon>
        <taxon>Pseudomonadales</taxon>
        <taxon>Pseudomonadaceae</taxon>
        <taxon>Pseudomonas</taxon>
        <taxon>Pseudomonas syringae</taxon>
    </lineage>
</organism>
<reference evidence="1 2" key="1">
    <citation type="submission" date="2015-09" db="EMBL/GenBank/DDBJ databases">
        <title>Genome announcement of multiple Pseudomonas syringae strains.</title>
        <authorList>
            <person name="Thakur S."/>
            <person name="Wang P.W."/>
            <person name="Gong Y."/>
            <person name="Weir B.S."/>
            <person name="Guttman D.S."/>
        </authorList>
    </citation>
    <scope>NUCLEOTIDE SEQUENCE [LARGE SCALE GENOMIC DNA]</scope>
    <source>
        <strain evidence="1 2">ICMP9419</strain>
    </source>
</reference>
<dbReference type="Proteomes" id="UP000050381">
    <property type="component" value="Unassembled WGS sequence"/>
</dbReference>
<sequence length="56" mass="6317">MWKVALIVMHEWAHYDPDAQFTDEVTFFSAFAAFMPSNVHSVVRDLTASAMISALI</sequence>
<accession>A0A0P9QBJ8</accession>
<name>A0A0P9QBJ8_PSESX</name>
<dbReference type="AlphaFoldDB" id="A0A0P9QBJ8"/>
<protein>
    <submittedName>
        <fullName evidence="1">Uncharacterized protein</fullName>
    </submittedName>
</protein>
<comment type="caution">
    <text evidence="1">The sequence shown here is derived from an EMBL/GenBank/DDBJ whole genome shotgun (WGS) entry which is preliminary data.</text>
</comment>
<evidence type="ECO:0000313" key="1">
    <source>
        <dbReference type="EMBL" id="KPW95063.1"/>
    </source>
</evidence>
<dbReference type="EMBL" id="LJQD01000278">
    <property type="protein sequence ID" value="KPW95063.1"/>
    <property type="molecule type" value="Genomic_DNA"/>
</dbReference>
<evidence type="ECO:0000313" key="2">
    <source>
        <dbReference type="Proteomes" id="UP000050381"/>
    </source>
</evidence>